<keyword evidence="4" id="KW-0804">Transcription</keyword>
<comment type="similarity">
    <text evidence="1">Belongs to the LysR transcriptional regulatory family.</text>
</comment>
<evidence type="ECO:0000256" key="6">
    <source>
        <dbReference type="ARBA" id="ARBA00043141"/>
    </source>
</evidence>
<keyword evidence="3" id="KW-0238">DNA-binding</keyword>
<sequence length="334" mass="36770">MIDSARTVLPHAGKGEGMVLDDLGDKITLRQMQIFLAAVESRSFMRAAERLGLTPPAVSMQMSKLSESLGATLFDKEGRSVQPTEVATALVPYAERMVETLKEAVHVVEALQGRIDNQVRVVMVSTARNFGPQLMQEFRKCHPEADLQISIDNREGVIAALEAGRADVALMGRPPKRVEVTAHQFAKHPYVLISHPDHPLARAKRIRRADLVPMPFLVRESGSGTRMVHEHFFHEAGLALPRAQQMDSNANIKQAVMGNMGLAFISAHTIALERQAGKLSVLQVDGMPQIRDWYVLHLKRRPPGPAARQFVEFVRADGPAIMRGLFGPDFGAAA</sequence>
<dbReference type="SUPFAM" id="SSF53850">
    <property type="entry name" value="Periplasmic binding protein-like II"/>
    <property type="match status" value="1"/>
</dbReference>
<dbReference type="SUPFAM" id="SSF46785">
    <property type="entry name" value="Winged helix' DNA-binding domain"/>
    <property type="match status" value="1"/>
</dbReference>
<evidence type="ECO:0000256" key="1">
    <source>
        <dbReference type="ARBA" id="ARBA00009437"/>
    </source>
</evidence>
<evidence type="ECO:0000259" key="7">
    <source>
        <dbReference type="PROSITE" id="PS50931"/>
    </source>
</evidence>
<organism evidence="8 9">
    <name type="scientific">Gemmobacter fulvus</name>
    <dbReference type="NCBI Taxonomy" id="2840474"/>
    <lineage>
        <taxon>Bacteria</taxon>
        <taxon>Pseudomonadati</taxon>
        <taxon>Pseudomonadota</taxon>
        <taxon>Alphaproteobacteria</taxon>
        <taxon>Rhodobacterales</taxon>
        <taxon>Paracoccaceae</taxon>
        <taxon>Gemmobacter</taxon>
    </lineage>
</organism>
<evidence type="ECO:0000313" key="8">
    <source>
        <dbReference type="EMBL" id="QWK92726.1"/>
    </source>
</evidence>
<gene>
    <name evidence="8" type="ORF">KM031_18945</name>
</gene>
<dbReference type="InterPro" id="IPR036390">
    <property type="entry name" value="WH_DNA-bd_sf"/>
</dbReference>
<dbReference type="Proteomes" id="UP000679352">
    <property type="component" value="Plasmid p2"/>
</dbReference>
<dbReference type="InterPro" id="IPR036388">
    <property type="entry name" value="WH-like_DNA-bd_sf"/>
</dbReference>
<dbReference type="PANTHER" id="PTHR30126:SF5">
    <property type="entry name" value="HTH-TYPE TRANSCRIPTIONAL ACTIVATOR CMPR"/>
    <property type="match status" value="1"/>
</dbReference>
<dbReference type="PROSITE" id="PS50931">
    <property type="entry name" value="HTH_LYSR"/>
    <property type="match status" value="1"/>
</dbReference>
<dbReference type="GO" id="GO:0003700">
    <property type="term" value="F:DNA-binding transcription factor activity"/>
    <property type="evidence" value="ECO:0007669"/>
    <property type="project" value="InterPro"/>
</dbReference>
<dbReference type="Gene3D" id="3.40.190.290">
    <property type="match status" value="1"/>
</dbReference>
<dbReference type="RefSeq" id="WP_215505714.1">
    <property type="nucleotide sequence ID" value="NZ_CP076363.1"/>
</dbReference>
<evidence type="ECO:0000256" key="3">
    <source>
        <dbReference type="ARBA" id="ARBA00023125"/>
    </source>
</evidence>
<dbReference type="PANTHER" id="PTHR30126">
    <property type="entry name" value="HTH-TYPE TRANSCRIPTIONAL REGULATOR"/>
    <property type="match status" value="1"/>
</dbReference>
<dbReference type="PRINTS" id="PR00039">
    <property type="entry name" value="HTHLYSR"/>
</dbReference>
<keyword evidence="9" id="KW-1185">Reference proteome</keyword>
<feature type="domain" description="HTH lysR-type" evidence="7">
    <location>
        <begin position="27"/>
        <end position="84"/>
    </location>
</feature>
<dbReference type="Pfam" id="PF03466">
    <property type="entry name" value="LysR_substrate"/>
    <property type="match status" value="1"/>
</dbReference>
<reference evidence="8" key="1">
    <citation type="submission" date="2021-06" db="EMBL/GenBank/DDBJ databases">
        <authorList>
            <person name="Lee C.-S."/>
            <person name="Jin L."/>
        </authorList>
    </citation>
    <scope>NUCLEOTIDE SEQUENCE</scope>
    <source>
        <strain evidence="8">Con5</strain>
        <plasmid evidence="8">p2</plasmid>
    </source>
</reference>
<keyword evidence="8" id="KW-0614">Plasmid</keyword>
<evidence type="ECO:0000256" key="2">
    <source>
        <dbReference type="ARBA" id="ARBA00023015"/>
    </source>
</evidence>
<dbReference type="EMBL" id="CP076363">
    <property type="protein sequence ID" value="QWK92726.1"/>
    <property type="molecule type" value="Genomic_DNA"/>
</dbReference>
<dbReference type="KEGG" id="gfu:KM031_18945"/>
<proteinExistence type="inferred from homology"/>
<dbReference type="InterPro" id="IPR000847">
    <property type="entry name" value="LysR_HTH_N"/>
</dbReference>
<geneLocation type="plasmid" evidence="8 9">
    <name>p2</name>
</geneLocation>
<evidence type="ECO:0000256" key="4">
    <source>
        <dbReference type="ARBA" id="ARBA00023163"/>
    </source>
</evidence>
<dbReference type="AlphaFoldDB" id="A0A975PCQ3"/>
<keyword evidence="2" id="KW-0805">Transcription regulation</keyword>
<evidence type="ECO:0000313" key="9">
    <source>
        <dbReference type="Proteomes" id="UP000679352"/>
    </source>
</evidence>
<dbReference type="Gene3D" id="1.10.10.10">
    <property type="entry name" value="Winged helix-like DNA-binding domain superfamily/Winged helix DNA-binding domain"/>
    <property type="match status" value="1"/>
</dbReference>
<protein>
    <recommendedName>
        <fullName evidence="5">HTH-type transcriptional regulator CbbR</fullName>
    </recommendedName>
    <alternativeName>
        <fullName evidence="6">RuBisCO operon transcriptional regulator</fullName>
    </alternativeName>
</protein>
<dbReference type="InterPro" id="IPR005119">
    <property type="entry name" value="LysR_subst-bd"/>
</dbReference>
<dbReference type="Pfam" id="PF00126">
    <property type="entry name" value="HTH_1"/>
    <property type="match status" value="1"/>
</dbReference>
<accession>A0A975PCQ3</accession>
<dbReference type="GO" id="GO:0000976">
    <property type="term" value="F:transcription cis-regulatory region binding"/>
    <property type="evidence" value="ECO:0007669"/>
    <property type="project" value="TreeGrafter"/>
</dbReference>
<evidence type="ECO:0000256" key="5">
    <source>
        <dbReference type="ARBA" id="ARBA00039279"/>
    </source>
</evidence>
<name>A0A975PCQ3_9RHOB</name>